<evidence type="ECO:0000256" key="1">
    <source>
        <dbReference type="SAM" id="Phobius"/>
    </source>
</evidence>
<dbReference type="Proteomes" id="UP001176941">
    <property type="component" value="Chromosome 6"/>
</dbReference>
<feature type="transmembrane region" description="Helical" evidence="1">
    <location>
        <begin position="12"/>
        <end position="34"/>
    </location>
</feature>
<keyword evidence="1" id="KW-0472">Membrane</keyword>
<evidence type="ECO:0000313" key="3">
    <source>
        <dbReference type="Proteomes" id="UP001176941"/>
    </source>
</evidence>
<protein>
    <submittedName>
        <fullName evidence="2">Uncharacterized protein</fullName>
    </submittedName>
</protein>
<reference evidence="2" key="1">
    <citation type="submission" date="2023-04" db="EMBL/GenBank/DDBJ databases">
        <authorList>
            <consortium name="ELIXIR-Norway"/>
        </authorList>
    </citation>
    <scope>NUCLEOTIDE SEQUENCE [LARGE SCALE GENOMIC DNA]</scope>
</reference>
<accession>A0ABN8ZVU8</accession>
<keyword evidence="1" id="KW-0812">Transmembrane</keyword>
<sequence length="125" mass="14304">MLAFITSIPGSFIILLISPISLLLPLIFSAFISFQLLQYLILSFFASRPFFFVEFSPLIFPKASLVVQLLKNLPIMQETLVRFLGWEDLLEKEMATHSSILAWRIPWTKEPGGLNPMTLKEWDTA</sequence>
<keyword evidence="3" id="KW-1185">Reference proteome</keyword>
<proteinExistence type="predicted"/>
<dbReference type="EMBL" id="OX459942">
    <property type="protein sequence ID" value="CAI9176907.1"/>
    <property type="molecule type" value="Genomic_DNA"/>
</dbReference>
<name>A0ABN8ZVU8_RANTA</name>
<keyword evidence="1" id="KW-1133">Transmembrane helix</keyword>
<gene>
    <name evidence="2" type="ORF">MRATA1EN1_LOCUS25869</name>
</gene>
<evidence type="ECO:0000313" key="2">
    <source>
        <dbReference type="EMBL" id="CAI9176907.1"/>
    </source>
</evidence>
<organism evidence="2 3">
    <name type="scientific">Rangifer tarandus platyrhynchus</name>
    <name type="common">Svalbard reindeer</name>
    <dbReference type="NCBI Taxonomy" id="3082113"/>
    <lineage>
        <taxon>Eukaryota</taxon>
        <taxon>Metazoa</taxon>
        <taxon>Chordata</taxon>
        <taxon>Craniata</taxon>
        <taxon>Vertebrata</taxon>
        <taxon>Euteleostomi</taxon>
        <taxon>Mammalia</taxon>
        <taxon>Eutheria</taxon>
        <taxon>Laurasiatheria</taxon>
        <taxon>Artiodactyla</taxon>
        <taxon>Ruminantia</taxon>
        <taxon>Pecora</taxon>
        <taxon>Cervidae</taxon>
        <taxon>Odocoileinae</taxon>
        <taxon>Rangifer</taxon>
    </lineage>
</organism>